<feature type="transmembrane region" description="Helical" evidence="1">
    <location>
        <begin position="516"/>
        <end position="535"/>
    </location>
</feature>
<dbReference type="RefSeq" id="XP_011647784.1">
    <property type="nucleotide sequence ID" value="XM_011649482.1"/>
</dbReference>
<keyword evidence="1" id="KW-1133">Transmembrane helix</keyword>
<evidence type="ECO:0000256" key="1">
    <source>
        <dbReference type="SAM" id="Phobius"/>
    </source>
</evidence>
<dbReference type="InterPro" id="IPR002656">
    <property type="entry name" value="Acyl_transf_3_dom"/>
</dbReference>
<feature type="transmembrane region" description="Helical" evidence="1">
    <location>
        <begin position="491"/>
        <end position="509"/>
    </location>
</feature>
<dbReference type="Pfam" id="PF20146">
    <property type="entry name" value="NRF"/>
    <property type="match status" value="1"/>
</dbReference>
<reference evidence="5" key="1">
    <citation type="submission" date="2025-08" db="UniProtKB">
        <authorList>
            <consortium name="RefSeq"/>
        </authorList>
    </citation>
    <scope>IDENTIFICATION</scope>
</reference>
<feature type="transmembrane region" description="Helical" evidence="1">
    <location>
        <begin position="667"/>
        <end position="690"/>
    </location>
</feature>
<evidence type="ECO:0000313" key="5">
    <source>
        <dbReference type="RefSeq" id="XP_011647784.1"/>
    </source>
</evidence>
<feature type="transmembrane region" description="Helical" evidence="1">
    <location>
        <begin position="625"/>
        <end position="647"/>
    </location>
</feature>
<feature type="transmembrane region" description="Helical" evidence="1">
    <location>
        <begin position="592"/>
        <end position="613"/>
    </location>
</feature>
<dbReference type="Proteomes" id="UP000504615">
    <property type="component" value="Unplaced"/>
</dbReference>
<protein>
    <submittedName>
        <fullName evidence="5">O-acyltransferase like protein</fullName>
    </submittedName>
</protein>
<feature type="domain" description="Nose resistant-to-fluoxetine protein N-terminal" evidence="3">
    <location>
        <begin position="119"/>
        <end position="265"/>
    </location>
</feature>
<organism evidence="4 5">
    <name type="scientific">Pogonomyrmex barbatus</name>
    <name type="common">red harvester ant</name>
    <dbReference type="NCBI Taxonomy" id="144034"/>
    <lineage>
        <taxon>Eukaryota</taxon>
        <taxon>Metazoa</taxon>
        <taxon>Ecdysozoa</taxon>
        <taxon>Arthropoda</taxon>
        <taxon>Hexapoda</taxon>
        <taxon>Insecta</taxon>
        <taxon>Pterygota</taxon>
        <taxon>Neoptera</taxon>
        <taxon>Endopterygota</taxon>
        <taxon>Hymenoptera</taxon>
        <taxon>Apocrita</taxon>
        <taxon>Aculeata</taxon>
        <taxon>Formicoidea</taxon>
        <taxon>Formicidae</taxon>
        <taxon>Myrmicinae</taxon>
        <taxon>Pogonomyrmex</taxon>
    </lineage>
</organism>
<evidence type="ECO:0000313" key="4">
    <source>
        <dbReference type="Proteomes" id="UP000504615"/>
    </source>
</evidence>
<feature type="transmembrane region" description="Helical" evidence="1">
    <location>
        <begin position="283"/>
        <end position="304"/>
    </location>
</feature>
<sequence length="752" mass="85572">MGTFVRIWTIFSLIGLLHAESPVDVLTSSNSLGTFEEEDILRVLAPNKTDTTKNFTFVELISSLGNYTLDTEKDVWNDDRPKAHHTNPHYDDFPEKINLEARRLLQFLPPYDPGAGGVSAECKRHADIFHEELAKFTLWALKMYDATAKVPSGLLSGNVNQFGDFDECVGVEGKDGIRGQYCLAYLQLDVDQSRPDLKYLHRLLHSHYAFRSNMTDPGHRVPRFSSVNWAICTPASCTAQDVKASLQHAISKYTAQTGLKISLQVDQNMCQVKKEYVNVLSKATIVTSLLFITVFVLTLVAAYYDHCEIPASELLLSFSLKRNVLKLFSLERPQGDIAVLHGIRFLNSALLLTAHKSMAIFFIPYMNRTYMSEFLGKPWTVIGRAASLYTDPFIMLSGLLTTYSFVGRLKRNGTLDIKNEYLSRLLRLVPTLGALILFCTYIMPYIGSGPQWPLVVDNHAEICKRTWWRNFLFIHNYFGFENMCLTHTHHVGIDTQLFAISPLMVLLLYKSPKIGAIVLGIIASISTILRFYVTYTKDLNNYVYYGTSIRQLFDTADFSYTLPSHRLTVYIIGIFVGYLLRNIPKDFKLSITALYTGWTVSSLMFLTAFIGPSKMGSIDYVYNPIHAAIYNAFAPIGWCGLFLWMAITQHTGSSNGILNRIASWRGFLVTTRISYAVYLTQFPIYFYNVGQTRTAEHYEFFRIMINLKEIIWILFMSIVLTLLFDSPFQNIKNYILKKPTSKKDITKSSKVE</sequence>
<dbReference type="InterPro" id="IPR052728">
    <property type="entry name" value="O2_lipid_transport_reg"/>
</dbReference>
<keyword evidence="2" id="KW-0732">Signal</keyword>
<gene>
    <name evidence="5" type="primary">LOC105433961</name>
</gene>
<feature type="transmembrane region" description="Helical" evidence="1">
    <location>
        <begin position="425"/>
        <end position="446"/>
    </location>
</feature>
<dbReference type="Pfam" id="PF01757">
    <property type="entry name" value="Acyl_transf_3"/>
    <property type="match status" value="1"/>
</dbReference>
<dbReference type="KEGG" id="pbar:105433961"/>
<dbReference type="GeneID" id="105433961"/>
<keyword evidence="1" id="KW-0812">Transmembrane</keyword>
<dbReference type="OrthoDB" id="4794873at2759"/>
<feature type="transmembrane region" description="Helical" evidence="1">
    <location>
        <begin position="386"/>
        <end position="405"/>
    </location>
</feature>
<dbReference type="GO" id="GO:0016747">
    <property type="term" value="F:acyltransferase activity, transferring groups other than amino-acyl groups"/>
    <property type="evidence" value="ECO:0007669"/>
    <property type="project" value="InterPro"/>
</dbReference>
<accession>A0A6I9WYD2</accession>
<proteinExistence type="predicted"/>
<name>A0A6I9WYD2_9HYME</name>
<dbReference type="PANTHER" id="PTHR11161">
    <property type="entry name" value="O-ACYLTRANSFERASE"/>
    <property type="match status" value="1"/>
</dbReference>
<dbReference type="AlphaFoldDB" id="A0A6I9WYD2"/>
<keyword evidence="1" id="KW-0472">Membrane</keyword>
<feature type="chain" id="PRO_5026744235" evidence="2">
    <location>
        <begin position="20"/>
        <end position="752"/>
    </location>
</feature>
<feature type="transmembrane region" description="Helical" evidence="1">
    <location>
        <begin position="562"/>
        <end position="580"/>
    </location>
</feature>
<dbReference type="PANTHER" id="PTHR11161:SF4">
    <property type="entry name" value="DROP DEAD"/>
    <property type="match status" value="1"/>
</dbReference>
<keyword evidence="4" id="KW-1185">Reference proteome</keyword>
<feature type="signal peptide" evidence="2">
    <location>
        <begin position="1"/>
        <end position="19"/>
    </location>
</feature>
<dbReference type="InterPro" id="IPR006621">
    <property type="entry name" value="Nose-resist-to-fluoxetine_N"/>
</dbReference>
<feature type="transmembrane region" description="Helical" evidence="1">
    <location>
        <begin position="710"/>
        <end position="728"/>
    </location>
</feature>
<evidence type="ECO:0000259" key="3">
    <source>
        <dbReference type="SMART" id="SM00703"/>
    </source>
</evidence>
<evidence type="ECO:0000256" key="2">
    <source>
        <dbReference type="SAM" id="SignalP"/>
    </source>
</evidence>
<dbReference type="SMART" id="SM00703">
    <property type="entry name" value="NRF"/>
    <property type="match status" value="1"/>
</dbReference>